<dbReference type="OrthoDB" id="4619573at2"/>
<dbReference type="AlphaFoldDB" id="A0A1Q4HMA6"/>
<sequence>MGYQLSETELDRLGTAFHEVGHAVAAVVLGGRVHRVIVGEQAHTEHDPLPGLDAGITYAGPWAEARWELGRPPGPADMRRALARNSSDDRTLCAAGGPHQGVHIVPLLERCWPSVKALAKGLYFTGTASHAEVCSALGLSPGDDGGPSSVALALIRSGLRAAV</sequence>
<dbReference type="Proteomes" id="UP000220340">
    <property type="component" value="Unassembled WGS sequence"/>
</dbReference>
<dbReference type="RefSeq" id="WP_073854249.1">
    <property type="nucleotide sequence ID" value="NZ_BAAATC010000018.1"/>
</dbReference>
<name>A0A1Q4HMA6_9MYCO</name>
<gene>
    <name evidence="1" type="ORF">BV510_12905</name>
    <name evidence="2" type="ORF">CRI78_23475</name>
</gene>
<comment type="caution">
    <text evidence="2">The sequence shown here is derived from an EMBL/GenBank/DDBJ whole genome shotgun (WGS) entry which is preliminary data.</text>
</comment>
<keyword evidence="4" id="KW-1185">Reference proteome</keyword>
<dbReference type="Proteomes" id="UP000191039">
    <property type="component" value="Unassembled WGS sequence"/>
</dbReference>
<proteinExistence type="predicted"/>
<evidence type="ECO:0000313" key="3">
    <source>
        <dbReference type="Proteomes" id="UP000191039"/>
    </source>
</evidence>
<dbReference type="EMBL" id="PDCR01000038">
    <property type="protein sequence ID" value="PEG51999.1"/>
    <property type="molecule type" value="Genomic_DNA"/>
</dbReference>
<dbReference type="EMBL" id="MIJD01000118">
    <property type="protein sequence ID" value="OPE53943.1"/>
    <property type="molecule type" value="Genomic_DNA"/>
</dbReference>
<evidence type="ECO:0000313" key="2">
    <source>
        <dbReference type="EMBL" id="PEG51999.1"/>
    </source>
</evidence>
<evidence type="ECO:0000313" key="4">
    <source>
        <dbReference type="Proteomes" id="UP000220340"/>
    </source>
</evidence>
<organism evidence="2 4">
    <name type="scientific">Mycolicibacterium diernhoferi</name>
    <dbReference type="NCBI Taxonomy" id="1801"/>
    <lineage>
        <taxon>Bacteria</taxon>
        <taxon>Bacillati</taxon>
        <taxon>Actinomycetota</taxon>
        <taxon>Actinomycetes</taxon>
        <taxon>Mycobacteriales</taxon>
        <taxon>Mycobacteriaceae</taxon>
        <taxon>Mycolicibacterium</taxon>
    </lineage>
</organism>
<evidence type="ECO:0000313" key="1">
    <source>
        <dbReference type="EMBL" id="OPE53943.1"/>
    </source>
</evidence>
<accession>A0A1Q4HMA6</accession>
<reference evidence="1 3" key="1">
    <citation type="submission" date="2016-09" db="EMBL/GenBank/DDBJ databases">
        <title>genome sequences of unsequenced Mycobacteria.</title>
        <authorList>
            <person name="Greninger A.L."/>
            <person name="Jerome K.R."/>
            <person name="Mcnair B."/>
            <person name="Wallis C."/>
            <person name="Fang F."/>
        </authorList>
    </citation>
    <scope>NUCLEOTIDE SEQUENCE [LARGE SCALE GENOMIC DNA]</scope>
    <source>
        <strain evidence="1 3">BM1</strain>
    </source>
</reference>
<reference evidence="2 4" key="2">
    <citation type="submission" date="2017-10" db="EMBL/GenBank/DDBJ databases">
        <title>The new phylogeny of genus Mycobacterium.</title>
        <authorList>
            <person name="Tortoli E."/>
            <person name="Trovato A."/>
            <person name="Cirillo D.M."/>
        </authorList>
    </citation>
    <scope>NUCLEOTIDE SEQUENCE [LARGE SCALE GENOMIC DNA]</scope>
    <source>
        <strain evidence="2 4">IP141170001</strain>
    </source>
</reference>
<evidence type="ECO:0008006" key="5">
    <source>
        <dbReference type="Google" id="ProtNLM"/>
    </source>
</evidence>
<protein>
    <recommendedName>
        <fullName evidence="5">Peptidase M41 domain-containing protein</fullName>
    </recommendedName>
</protein>